<evidence type="ECO:0000313" key="3">
    <source>
        <dbReference type="Proteomes" id="UP000076858"/>
    </source>
</evidence>
<dbReference type="EMBL" id="LRGB01000687">
    <property type="protein sequence ID" value="KZS16784.1"/>
    <property type="molecule type" value="Genomic_DNA"/>
</dbReference>
<accession>A0A164ZUK1</accession>
<name>A0A164ZUK1_9CRUS</name>
<dbReference type="AlphaFoldDB" id="A0A164ZUK1"/>
<sequence length="54" mass="5916">MSFPASFDLGSPRLKKTIKLRFLFNGHVHAQTFDCGDPGPPLSAPPTTTPSQFR</sequence>
<feature type="region of interest" description="Disordered" evidence="1">
    <location>
        <begin position="33"/>
        <end position="54"/>
    </location>
</feature>
<dbReference type="Proteomes" id="UP000076858">
    <property type="component" value="Unassembled WGS sequence"/>
</dbReference>
<proteinExistence type="predicted"/>
<dbReference type="OrthoDB" id="2499658at2759"/>
<gene>
    <name evidence="2" type="ORF">APZ42_017437</name>
</gene>
<organism evidence="2 3">
    <name type="scientific">Daphnia magna</name>
    <dbReference type="NCBI Taxonomy" id="35525"/>
    <lineage>
        <taxon>Eukaryota</taxon>
        <taxon>Metazoa</taxon>
        <taxon>Ecdysozoa</taxon>
        <taxon>Arthropoda</taxon>
        <taxon>Crustacea</taxon>
        <taxon>Branchiopoda</taxon>
        <taxon>Diplostraca</taxon>
        <taxon>Cladocera</taxon>
        <taxon>Anomopoda</taxon>
        <taxon>Daphniidae</taxon>
        <taxon>Daphnia</taxon>
    </lineage>
</organism>
<reference evidence="2 3" key="1">
    <citation type="submission" date="2016-03" db="EMBL/GenBank/DDBJ databases">
        <title>EvidentialGene: Evidence-directed Construction of Genes on Genomes.</title>
        <authorList>
            <person name="Gilbert D.G."/>
            <person name="Choi J.-H."/>
            <person name="Mockaitis K."/>
            <person name="Colbourne J."/>
            <person name="Pfrender M."/>
        </authorList>
    </citation>
    <scope>NUCLEOTIDE SEQUENCE [LARGE SCALE GENOMIC DNA]</scope>
    <source>
        <strain evidence="2 3">Xinb3</strain>
        <tissue evidence="2">Complete organism</tissue>
    </source>
</reference>
<evidence type="ECO:0000313" key="2">
    <source>
        <dbReference type="EMBL" id="KZS16784.1"/>
    </source>
</evidence>
<protein>
    <submittedName>
        <fullName evidence="2">Uncharacterized protein</fullName>
    </submittedName>
</protein>
<keyword evidence="3" id="KW-1185">Reference proteome</keyword>
<feature type="compositionally biased region" description="Pro residues" evidence="1">
    <location>
        <begin position="38"/>
        <end position="48"/>
    </location>
</feature>
<evidence type="ECO:0000256" key="1">
    <source>
        <dbReference type="SAM" id="MobiDB-lite"/>
    </source>
</evidence>
<comment type="caution">
    <text evidence="2">The sequence shown here is derived from an EMBL/GenBank/DDBJ whole genome shotgun (WGS) entry which is preliminary data.</text>
</comment>